<evidence type="ECO:0000259" key="7">
    <source>
        <dbReference type="Pfam" id="PF10035"/>
    </source>
</evidence>
<dbReference type="InterPro" id="IPR003740">
    <property type="entry name" value="YitT"/>
</dbReference>
<comment type="caution">
    <text evidence="8">The sequence shown here is derived from an EMBL/GenBank/DDBJ whole genome shotgun (WGS) entry which is preliminary data.</text>
</comment>
<feature type="transmembrane region" description="Helical" evidence="6">
    <location>
        <begin position="19"/>
        <end position="37"/>
    </location>
</feature>
<evidence type="ECO:0000256" key="5">
    <source>
        <dbReference type="ARBA" id="ARBA00023136"/>
    </source>
</evidence>
<evidence type="ECO:0000256" key="4">
    <source>
        <dbReference type="ARBA" id="ARBA00022989"/>
    </source>
</evidence>
<name>A0A9D1TXA2_9FIRM</name>
<proteinExistence type="predicted"/>
<comment type="subcellular location">
    <subcellularLocation>
        <location evidence="1">Cell membrane</location>
        <topology evidence="1">Multi-pass membrane protein</topology>
    </subcellularLocation>
</comment>
<dbReference type="CDD" id="cd16380">
    <property type="entry name" value="YitT_C"/>
    <property type="match status" value="1"/>
</dbReference>
<evidence type="ECO:0000256" key="2">
    <source>
        <dbReference type="ARBA" id="ARBA00022475"/>
    </source>
</evidence>
<dbReference type="Proteomes" id="UP000823933">
    <property type="component" value="Unassembled WGS sequence"/>
</dbReference>
<dbReference type="PANTHER" id="PTHR33545:SF5">
    <property type="entry name" value="UPF0750 MEMBRANE PROTEIN YITT"/>
    <property type="match status" value="1"/>
</dbReference>
<dbReference type="AlphaFoldDB" id="A0A9D1TXA2"/>
<dbReference type="InterPro" id="IPR051461">
    <property type="entry name" value="UPF0750_membrane"/>
</dbReference>
<evidence type="ECO:0000256" key="3">
    <source>
        <dbReference type="ARBA" id="ARBA00022692"/>
    </source>
</evidence>
<keyword evidence="5 6" id="KW-0472">Membrane</keyword>
<dbReference type="Pfam" id="PF10035">
    <property type="entry name" value="DUF2179"/>
    <property type="match status" value="1"/>
</dbReference>
<dbReference type="EMBL" id="DXHQ01000122">
    <property type="protein sequence ID" value="HIW09797.1"/>
    <property type="molecule type" value="Genomic_DNA"/>
</dbReference>
<dbReference type="PANTHER" id="PTHR33545">
    <property type="entry name" value="UPF0750 MEMBRANE PROTEIN YITT-RELATED"/>
    <property type="match status" value="1"/>
</dbReference>
<accession>A0A9D1TXA2</accession>
<sequence length="293" mass="31504">MDLVKDAFQKEKLIANLRFFALLNAGLILTALGIVWFKTPNHFAFGGTSGLSVLLAAMFPQFNVGFFMWVLNLVLVALGFLFLGISCMGWTVFSSIALSFYVSVCEAIWPMPAPFTDDTLLELIFAVLLPAVGAAIVFNIGASTGGTDIVAMILTRHSSLNIGSALMASDILIVCGAAAIFGVSSGLYSFLGLIGKSFVVDGVIESINQRKVCTVVTSNPEDVTDFILDTLHRSATIEEAQGAYTGKELTVVMTVLTRREATLLRNFLRLNDNHAFITIVNSSEIIGKGFRAA</sequence>
<feature type="transmembrane region" description="Helical" evidence="6">
    <location>
        <begin position="121"/>
        <end position="142"/>
    </location>
</feature>
<evidence type="ECO:0000313" key="9">
    <source>
        <dbReference type="Proteomes" id="UP000823933"/>
    </source>
</evidence>
<reference evidence="8" key="2">
    <citation type="submission" date="2021-04" db="EMBL/GenBank/DDBJ databases">
        <authorList>
            <person name="Gilroy R."/>
        </authorList>
    </citation>
    <scope>NUCLEOTIDE SEQUENCE</scope>
    <source>
        <strain evidence="8">ChiHcolR34-3080</strain>
    </source>
</reference>
<evidence type="ECO:0000256" key="6">
    <source>
        <dbReference type="SAM" id="Phobius"/>
    </source>
</evidence>
<dbReference type="Gene3D" id="3.30.70.120">
    <property type="match status" value="1"/>
</dbReference>
<protein>
    <submittedName>
        <fullName evidence="8">YitT family protein</fullName>
    </submittedName>
</protein>
<feature type="transmembrane region" description="Helical" evidence="6">
    <location>
        <begin position="66"/>
        <end position="85"/>
    </location>
</feature>
<dbReference type="InterPro" id="IPR015867">
    <property type="entry name" value="N-reg_PII/ATP_PRibTrfase_C"/>
</dbReference>
<keyword evidence="4 6" id="KW-1133">Transmembrane helix</keyword>
<dbReference type="InterPro" id="IPR019264">
    <property type="entry name" value="DUF2179"/>
</dbReference>
<keyword evidence="3 6" id="KW-0812">Transmembrane</keyword>
<reference evidence="8" key="1">
    <citation type="journal article" date="2021" name="PeerJ">
        <title>Extensive microbial diversity within the chicken gut microbiome revealed by metagenomics and culture.</title>
        <authorList>
            <person name="Gilroy R."/>
            <person name="Ravi A."/>
            <person name="Getino M."/>
            <person name="Pursley I."/>
            <person name="Horton D.L."/>
            <person name="Alikhan N.F."/>
            <person name="Baker D."/>
            <person name="Gharbi K."/>
            <person name="Hall N."/>
            <person name="Watson M."/>
            <person name="Adriaenssens E.M."/>
            <person name="Foster-Nyarko E."/>
            <person name="Jarju S."/>
            <person name="Secka A."/>
            <person name="Antonio M."/>
            <person name="Oren A."/>
            <person name="Chaudhuri R.R."/>
            <person name="La Ragione R."/>
            <person name="Hildebrand F."/>
            <person name="Pallen M.J."/>
        </authorList>
    </citation>
    <scope>NUCLEOTIDE SEQUENCE</scope>
    <source>
        <strain evidence="8">ChiHcolR34-3080</strain>
    </source>
</reference>
<keyword evidence="2" id="KW-1003">Cell membrane</keyword>
<feature type="domain" description="DUF2179" evidence="7">
    <location>
        <begin position="233"/>
        <end position="287"/>
    </location>
</feature>
<evidence type="ECO:0000313" key="8">
    <source>
        <dbReference type="EMBL" id="HIW09797.1"/>
    </source>
</evidence>
<dbReference type="PIRSF" id="PIRSF006483">
    <property type="entry name" value="Membrane_protein_YitT"/>
    <property type="match status" value="1"/>
</dbReference>
<feature type="transmembrane region" description="Helical" evidence="6">
    <location>
        <begin position="162"/>
        <end position="188"/>
    </location>
</feature>
<evidence type="ECO:0000256" key="1">
    <source>
        <dbReference type="ARBA" id="ARBA00004651"/>
    </source>
</evidence>
<dbReference type="GO" id="GO:0005886">
    <property type="term" value="C:plasma membrane"/>
    <property type="evidence" value="ECO:0007669"/>
    <property type="project" value="UniProtKB-SubCell"/>
</dbReference>
<feature type="transmembrane region" description="Helical" evidence="6">
    <location>
        <begin position="43"/>
        <end position="59"/>
    </location>
</feature>
<organism evidence="8 9">
    <name type="scientific">Candidatus Faecalibacterium intestinigallinarum</name>
    <dbReference type="NCBI Taxonomy" id="2838581"/>
    <lineage>
        <taxon>Bacteria</taxon>
        <taxon>Bacillati</taxon>
        <taxon>Bacillota</taxon>
        <taxon>Clostridia</taxon>
        <taxon>Eubacteriales</taxon>
        <taxon>Oscillospiraceae</taxon>
        <taxon>Faecalibacterium</taxon>
    </lineage>
</organism>
<dbReference type="Pfam" id="PF02588">
    <property type="entry name" value="YitT_membrane"/>
    <property type="match status" value="1"/>
</dbReference>
<gene>
    <name evidence="8" type="ORF">H9890_10425</name>
</gene>